<keyword evidence="2" id="KW-1185">Reference proteome</keyword>
<comment type="caution">
    <text evidence="1">The sequence shown here is derived from an EMBL/GenBank/DDBJ whole genome shotgun (WGS) entry which is preliminary data.</text>
</comment>
<accession>A0A7X2NGA0</accession>
<evidence type="ECO:0000313" key="1">
    <source>
        <dbReference type="EMBL" id="MSS19896.1"/>
    </source>
</evidence>
<organism evidence="1 2">
    <name type="scientific">Pseudoramibacter porci</name>
    <dbReference type="NCBI Taxonomy" id="2606631"/>
    <lineage>
        <taxon>Bacteria</taxon>
        <taxon>Bacillati</taxon>
        <taxon>Bacillota</taxon>
        <taxon>Clostridia</taxon>
        <taxon>Eubacteriales</taxon>
        <taxon>Eubacteriaceae</taxon>
        <taxon>Pseudoramibacter</taxon>
    </lineage>
</organism>
<proteinExistence type="predicted"/>
<sequence length="96" mass="10585">MNRGETPTLTIEIDQDGLDLTKAKAIRVTFLQNSTEKTTKELDAISVRNASTLAVKLSQAETLALSEGTVFIQAKIKMDSDNVLVTDIVKQRIDTY</sequence>
<dbReference type="EMBL" id="VUMO01000006">
    <property type="protein sequence ID" value="MSS19896.1"/>
    <property type="molecule type" value="Genomic_DNA"/>
</dbReference>
<protein>
    <submittedName>
        <fullName evidence="1">Uncharacterized protein</fullName>
    </submittedName>
</protein>
<dbReference type="AlphaFoldDB" id="A0A7X2NGA0"/>
<dbReference type="RefSeq" id="WP_154576276.1">
    <property type="nucleotide sequence ID" value="NZ_VUMO01000006.1"/>
</dbReference>
<evidence type="ECO:0000313" key="2">
    <source>
        <dbReference type="Proteomes" id="UP000461754"/>
    </source>
</evidence>
<dbReference type="Proteomes" id="UP000461754">
    <property type="component" value="Unassembled WGS sequence"/>
</dbReference>
<reference evidence="1 2" key="1">
    <citation type="submission" date="2019-08" db="EMBL/GenBank/DDBJ databases">
        <title>In-depth cultivation of the pig gut microbiome towards novel bacterial diversity and tailored functional studies.</title>
        <authorList>
            <person name="Wylensek D."/>
            <person name="Hitch T.C.A."/>
            <person name="Clavel T."/>
        </authorList>
    </citation>
    <scope>NUCLEOTIDE SEQUENCE [LARGE SCALE GENOMIC DNA]</scope>
    <source>
        <strain evidence="1 2">RF-744-FAT-4</strain>
    </source>
</reference>
<gene>
    <name evidence="1" type="ORF">FYJ52_05740</name>
</gene>
<name>A0A7X2NGA0_9FIRM</name>